<dbReference type="NCBIfam" id="NF038080">
    <property type="entry name" value="PG_bind_siph"/>
    <property type="match status" value="1"/>
</dbReference>
<dbReference type="InterPro" id="IPR047763">
    <property type="entry name" value="PG_bind_dom_phiBT1-type"/>
</dbReference>
<evidence type="ECO:0000313" key="2">
    <source>
        <dbReference type="Proteomes" id="UP000308092"/>
    </source>
</evidence>
<gene>
    <name evidence="1" type="ORF">EYZ11_012183</name>
</gene>
<dbReference type="Proteomes" id="UP000308092">
    <property type="component" value="Unassembled WGS sequence"/>
</dbReference>
<dbReference type="EMBL" id="SOSA01000864">
    <property type="protein sequence ID" value="THC88373.1"/>
    <property type="molecule type" value="Genomic_DNA"/>
</dbReference>
<name>A0A4S3J0X4_9EURO</name>
<organism evidence="1 2">
    <name type="scientific">Aspergillus tanneri</name>
    <dbReference type="NCBI Taxonomy" id="1220188"/>
    <lineage>
        <taxon>Eukaryota</taxon>
        <taxon>Fungi</taxon>
        <taxon>Dikarya</taxon>
        <taxon>Ascomycota</taxon>
        <taxon>Pezizomycotina</taxon>
        <taxon>Eurotiomycetes</taxon>
        <taxon>Eurotiomycetidae</taxon>
        <taxon>Eurotiales</taxon>
        <taxon>Aspergillaceae</taxon>
        <taxon>Aspergillus</taxon>
        <taxon>Aspergillus subgen. Circumdati</taxon>
    </lineage>
</organism>
<proteinExistence type="predicted"/>
<dbReference type="STRING" id="1220188.A0A4S3J0X4"/>
<keyword evidence="2" id="KW-1185">Reference proteome</keyword>
<sequence length="249" mass="28003">MPLRTNRSLSGIVGLCMRLVDEGCNEYNLGPGPNWTDANQASYKCWQEKLGYNGADADGWPGKKSWNLLRVPLTGEEDVNNDIAVSFWVKAFIPLNVDKVTRPYPKDSNRTMIDGIPITGDCFLTDQRGFSNASGASSRMQSQVWVWVRPNGYRWSQRRYCDETIEVDCEDGDVEERKKQNNDTMAFKVLNVTGSPDIDLRGTLTVDREHKFVEFIGTVDDFPAFESGLGQARCLEMQIGLLEGELNSD</sequence>
<protein>
    <submittedName>
        <fullName evidence="1">Uncharacterized protein</fullName>
    </submittedName>
</protein>
<comment type="caution">
    <text evidence="1">The sequence shown here is derived from an EMBL/GenBank/DDBJ whole genome shotgun (WGS) entry which is preliminary data.</text>
</comment>
<accession>A0A4S3J0X4</accession>
<dbReference type="VEuPathDB" id="FungiDB:EYZ11_012183"/>
<reference evidence="1 2" key="1">
    <citation type="submission" date="2019-03" db="EMBL/GenBank/DDBJ databases">
        <title>The genome sequence of a newly discovered highly antifungal drug resistant Aspergillus species, Aspergillus tanneri NIH 1004.</title>
        <authorList>
            <person name="Mounaud S."/>
            <person name="Singh I."/>
            <person name="Joardar V."/>
            <person name="Pakala S."/>
            <person name="Pakala S."/>
            <person name="Venepally P."/>
            <person name="Hoover J."/>
            <person name="Nierman W."/>
            <person name="Chung J."/>
            <person name="Losada L."/>
        </authorList>
    </citation>
    <scope>NUCLEOTIDE SEQUENCE [LARGE SCALE GENOMIC DNA]</scope>
    <source>
        <strain evidence="1 2">NIH1004</strain>
    </source>
</reference>
<evidence type="ECO:0000313" key="1">
    <source>
        <dbReference type="EMBL" id="THC88373.1"/>
    </source>
</evidence>
<dbReference type="AlphaFoldDB" id="A0A4S3J0X4"/>